<protein>
    <submittedName>
        <fullName evidence="5">Immunoglobulin kappa constant</fullName>
    </submittedName>
</protein>
<feature type="signal peptide" evidence="3">
    <location>
        <begin position="1"/>
        <end position="22"/>
    </location>
</feature>
<dbReference type="InterPro" id="IPR003006">
    <property type="entry name" value="Ig/MHC_CS"/>
</dbReference>
<proteinExistence type="predicted"/>
<dbReference type="FunFam" id="2.60.40.10:FF:000283">
    <property type="entry name" value="Immunoglobulin kappa constant"/>
    <property type="match status" value="1"/>
</dbReference>
<keyword evidence="2" id="KW-0393">Immunoglobulin domain</keyword>
<dbReference type="Gene3D" id="2.60.40.10">
    <property type="entry name" value="Immunoglobulins"/>
    <property type="match status" value="1"/>
</dbReference>
<feature type="domain" description="Ig-like" evidence="4">
    <location>
        <begin position="24"/>
        <end position="121"/>
    </location>
</feature>
<feature type="chain" id="PRO_5044625665" evidence="3">
    <location>
        <begin position="23"/>
        <end position="125"/>
    </location>
</feature>
<dbReference type="PROSITE" id="PS50835">
    <property type="entry name" value="IG_LIKE"/>
    <property type="match status" value="1"/>
</dbReference>
<keyword evidence="6" id="KW-1185">Reference proteome</keyword>
<dbReference type="Pfam" id="PF07654">
    <property type="entry name" value="C1-set"/>
    <property type="match status" value="1"/>
</dbReference>
<dbReference type="InterPro" id="IPR036179">
    <property type="entry name" value="Ig-like_dom_sf"/>
</dbReference>
<gene>
    <name evidence="5" type="primary">IGKC</name>
</gene>
<reference evidence="5 6" key="3">
    <citation type="submission" date="2018-12" db="EMBL/GenBank/DDBJ databases">
        <title>G10K-VGP greater horseshoe bat female genome, primary haplotype.</title>
        <authorList>
            <person name="Teeling E."/>
            <person name="Myers G."/>
            <person name="Vernes S."/>
            <person name="Pippel M."/>
            <person name="Winkler S."/>
            <person name="Fedrigo O."/>
            <person name="Rhie A."/>
            <person name="Koren S."/>
            <person name="Phillippy A."/>
            <person name="Lewin H."/>
            <person name="Damas J."/>
            <person name="Howe K."/>
            <person name="Mountcastle J."/>
            <person name="Jarvis E.D."/>
        </authorList>
    </citation>
    <scope>NUCLEOTIDE SEQUENCE [LARGE SCALE GENOMIC DNA]</scope>
</reference>
<keyword evidence="1" id="KW-1015">Disulfide bond</keyword>
<dbReference type="InterPro" id="IPR050380">
    <property type="entry name" value="Immune_Resp_Modulators"/>
</dbReference>
<reference evidence="5 6" key="1">
    <citation type="journal article" date="2015" name="Annu Rev Anim Biosci">
        <title>The Genome 10K Project: a way forward.</title>
        <authorList>
            <person name="Koepfli K.P."/>
            <person name="Paten B."/>
            <person name="O'Brien S.J."/>
            <person name="Koepfli K.P."/>
            <person name="Paten B."/>
            <person name="Antunes A."/>
            <person name="Belov K."/>
            <person name="Bustamante C."/>
            <person name="Castoe T.A."/>
            <person name="Clawson H."/>
            <person name="Crawford A.J."/>
            <person name="Diekhans M."/>
            <person name="Distel D."/>
            <person name="Durbin R."/>
            <person name="Earl D."/>
            <person name="Fujita M.K."/>
            <person name="Gamble T."/>
            <person name="Georges A."/>
            <person name="Gemmell N."/>
            <person name="Gilbert M.T."/>
            <person name="Graves J.M."/>
            <person name="Green R.E."/>
            <person name="Hickey G."/>
            <person name="Jarvis E.D."/>
            <person name="Johnson W."/>
            <person name="Komissarov A."/>
            <person name="Korf I."/>
            <person name="Kuhn R."/>
            <person name="Larkin D.M."/>
            <person name="Lewin H."/>
            <person name="Lopez J.V."/>
            <person name="Ma J."/>
            <person name="Marques-Bonet T."/>
            <person name="Miller W."/>
            <person name="Murphy R."/>
            <person name="Pevzner P."/>
            <person name="Shapiro B."/>
            <person name="Steiner C."/>
            <person name="Tamazian G."/>
            <person name="Venkatesh B."/>
            <person name="Wang J."/>
            <person name="Wayne R."/>
            <person name="Wiley E."/>
            <person name="Yang H."/>
            <person name="Zhang G."/>
            <person name="Haussler D."/>
            <person name="Ryder O."/>
            <person name="O'Brien S.J."/>
        </authorList>
    </citation>
    <scope>NUCLEOTIDE SEQUENCE</scope>
</reference>
<reference evidence="5" key="4">
    <citation type="submission" date="2025-05" db="UniProtKB">
        <authorList>
            <consortium name="Ensembl"/>
        </authorList>
    </citation>
    <scope>IDENTIFICATION</scope>
</reference>
<evidence type="ECO:0000256" key="3">
    <source>
        <dbReference type="SAM" id="SignalP"/>
    </source>
</evidence>
<dbReference type="SUPFAM" id="SSF48726">
    <property type="entry name" value="Immunoglobulin"/>
    <property type="match status" value="1"/>
</dbReference>
<organism evidence="5 6">
    <name type="scientific">Rhinolophus ferrumequinum</name>
    <name type="common">Greater horseshoe bat</name>
    <dbReference type="NCBI Taxonomy" id="59479"/>
    <lineage>
        <taxon>Eukaryota</taxon>
        <taxon>Metazoa</taxon>
        <taxon>Chordata</taxon>
        <taxon>Craniata</taxon>
        <taxon>Vertebrata</taxon>
        <taxon>Euteleostomi</taxon>
        <taxon>Mammalia</taxon>
        <taxon>Eutheria</taxon>
        <taxon>Laurasiatheria</taxon>
        <taxon>Chiroptera</taxon>
        <taxon>Yinpterochiroptera</taxon>
        <taxon>Rhinolophoidea</taxon>
        <taxon>Rhinolophidae</taxon>
        <taxon>Rhinolophinae</taxon>
        <taxon>Rhinolophus</taxon>
    </lineage>
</organism>
<evidence type="ECO:0000256" key="2">
    <source>
        <dbReference type="ARBA" id="ARBA00023319"/>
    </source>
</evidence>
<dbReference type="InterPro" id="IPR007110">
    <property type="entry name" value="Ig-like_dom"/>
</dbReference>
<name>A0A671EFH8_RHIFE</name>
<accession>A0A671EFH8</accession>
<dbReference type="PROSITE" id="PS00290">
    <property type="entry name" value="IG_MHC"/>
    <property type="match status" value="1"/>
</dbReference>
<dbReference type="InterPro" id="IPR003597">
    <property type="entry name" value="Ig_C1-set"/>
</dbReference>
<dbReference type="AlphaFoldDB" id="A0A671EFH8"/>
<reference evidence="5 6" key="2">
    <citation type="journal article" date="2018" name="Annu Rev Anim Biosci">
        <title>Bat Biology, Genomes, and the Bat1K Project: To Generate Chromosome-Level Genomes for All Living Bat Species.</title>
        <authorList>
            <person name="Teeling E.C."/>
            <person name="Vernes S.C."/>
            <person name="Davalos L.M."/>
            <person name="Ray D.A."/>
            <person name="Gilbert M.T.P."/>
            <person name="Myers E."/>
        </authorList>
    </citation>
    <scope>NUCLEOTIDE SEQUENCE</scope>
</reference>
<dbReference type="CDD" id="cd07699">
    <property type="entry name" value="IgC1_L"/>
    <property type="match status" value="1"/>
</dbReference>
<evidence type="ECO:0000313" key="5">
    <source>
        <dbReference type="Ensembl" id="ENSRFEP00010012071.1"/>
    </source>
</evidence>
<dbReference type="Ensembl" id="ENSRFET00010013222.1">
    <property type="protein sequence ID" value="ENSRFEP00010012088.1"/>
    <property type="gene ID" value="ENSRFEG00010008208.1"/>
</dbReference>
<dbReference type="SMART" id="SM00407">
    <property type="entry name" value="IGc1"/>
    <property type="match status" value="1"/>
</dbReference>
<dbReference type="Ensembl" id="ENSRFET00010013205.1">
    <property type="protein sequence ID" value="ENSRFEP00010012071.1"/>
    <property type="gene ID" value="ENSRFEG00010008208.1"/>
</dbReference>
<evidence type="ECO:0000259" key="4">
    <source>
        <dbReference type="PROSITE" id="PS50835"/>
    </source>
</evidence>
<dbReference type="Proteomes" id="UP000472240">
    <property type="component" value="Chromosome 13"/>
</dbReference>
<evidence type="ECO:0000313" key="6">
    <source>
        <dbReference type="Proteomes" id="UP000472240"/>
    </source>
</evidence>
<dbReference type="PANTHER" id="PTHR23411">
    <property type="entry name" value="TAPASIN"/>
    <property type="match status" value="1"/>
</dbReference>
<keyword evidence="3" id="KW-0732">Signal</keyword>
<evidence type="ECO:0000256" key="1">
    <source>
        <dbReference type="ARBA" id="ARBA00023157"/>
    </source>
</evidence>
<dbReference type="GeneTree" id="ENSGT00940000163478"/>
<dbReference type="InterPro" id="IPR013783">
    <property type="entry name" value="Ig-like_fold"/>
</dbReference>
<sequence length="125" mass="13709">MDMRVPTQLLSLLLLWLPGSHAKPSVFIFQPSSDQLKTGSASVVCLLNGFYPREVNVKWKVDGVVQTSGIQNSATEQDSKDSTYSLSSTLTLSSSEYESHDVYACEVTHESLTSALAKSFDRKSC</sequence>